<gene>
    <name evidence="1" type="ORF">CDEB00056_LOCUS7620</name>
</gene>
<evidence type="ECO:0000313" key="1">
    <source>
        <dbReference type="EMBL" id="CAE0462779.1"/>
    </source>
</evidence>
<dbReference type="Gene3D" id="3.40.50.620">
    <property type="entry name" value="HUPs"/>
    <property type="match status" value="1"/>
</dbReference>
<dbReference type="InterPro" id="IPR052188">
    <property type="entry name" value="Ni-pincer_cofactor_biosynth"/>
</dbReference>
<dbReference type="InterPro" id="IPR014729">
    <property type="entry name" value="Rossmann-like_a/b/a_fold"/>
</dbReference>
<protein>
    <recommendedName>
        <fullName evidence="2">NAD/GMP synthase domain-containing protein</fullName>
    </recommendedName>
</protein>
<dbReference type="AlphaFoldDB" id="A0A7S3Q1L9"/>
<evidence type="ECO:0008006" key="2">
    <source>
        <dbReference type="Google" id="ProtNLM"/>
    </source>
</evidence>
<dbReference type="PANTHER" id="PTHR43169">
    <property type="entry name" value="EXSB FAMILY PROTEIN"/>
    <property type="match status" value="1"/>
</dbReference>
<organism evidence="1">
    <name type="scientific">Chaetoceros debilis</name>
    <dbReference type="NCBI Taxonomy" id="122233"/>
    <lineage>
        <taxon>Eukaryota</taxon>
        <taxon>Sar</taxon>
        <taxon>Stramenopiles</taxon>
        <taxon>Ochrophyta</taxon>
        <taxon>Bacillariophyta</taxon>
        <taxon>Coscinodiscophyceae</taxon>
        <taxon>Chaetocerotophycidae</taxon>
        <taxon>Chaetocerotales</taxon>
        <taxon>Chaetocerotaceae</taxon>
        <taxon>Chaetoceros</taxon>
    </lineage>
</organism>
<accession>A0A7S3Q1L9</accession>
<proteinExistence type="predicted"/>
<dbReference type="InterPro" id="IPR005232">
    <property type="entry name" value="LarE"/>
</dbReference>
<dbReference type="PANTHER" id="PTHR43169:SF2">
    <property type="entry name" value="NAD_GMP SYNTHASE DOMAIN-CONTAINING PROTEIN"/>
    <property type="match status" value="1"/>
</dbReference>
<dbReference type="EMBL" id="HBIO01009855">
    <property type="protein sequence ID" value="CAE0462779.1"/>
    <property type="molecule type" value="Transcribed_RNA"/>
</dbReference>
<name>A0A7S3Q1L9_9STRA</name>
<reference evidence="1" key="1">
    <citation type="submission" date="2021-01" db="EMBL/GenBank/DDBJ databases">
        <authorList>
            <person name="Corre E."/>
            <person name="Pelletier E."/>
            <person name="Niang G."/>
            <person name="Scheremetjew M."/>
            <person name="Finn R."/>
            <person name="Kale V."/>
            <person name="Holt S."/>
            <person name="Cochrane G."/>
            <person name="Meng A."/>
            <person name="Brown T."/>
            <person name="Cohen L."/>
        </authorList>
    </citation>
    <scope>NUCLEOTIDE SEQUENCE</scope>
    <source>
        <strain evidence="1">MM31A-1</strain>
    </source>
</reference>
<dbReference type="GO" id="GO:0016783">
    <property type="term" value="F:sulfurtransferase activity"/>
    <property type="evidence" value="ECO:0007669"/>
    <property type="project" value="InterPro"/>
</dbReference>
<sequence length="386" mass="41840">MSLLKVCNTYKSYISLTNRTRIRGTQFSAFFCGAIHIDTLHPRNCVQFSTLGKEKSSSQTVQVTFTKSDAAKEETLAPPPRRTSSLLSDETKLVDSLLQHTASLIDKNASNIIAFSGGVDSSLAAALVHRSFQSSSSTLKTGHVKAVLGVSASLPDRQLSLARNVAASIGIDLEEAATTEGMDTTYVENNGQACLVCKSHLYAALEAVTKRAAVVGETSKKEVILFNGTNADDTNDPTRLGLIAADNFSVRSPLINISKDEVRRAARHLSLPNWDYAASPCLRSRLALGVEATTKHLQAVSLAEDRVRDVLCLDETMNLRVRMLAGKKAMVEVDQKWFEIEDSGPTDPIIDAEILLKSHGFDEYCKTLGFEGGMGVRPFKSGAVSR</sequence>
<dbReference type="SUPFAM" id="SSF52402">
    <property type="entry name" value="Adenine nucleotide alpha hydrolases-like"/>
    <property type="match status" value="1"/>
</dbReference>
<dbReference type="CDD" id="cd01990">
    <property type="entry name" value="LarE-like"/>
    <property type="match status" value="1"/>
</dbReference>